<evidence type="ECO:0000313" key="8">
    <source>
        <dbReference type="EMBL" id="SEI68720.1"/>
    </source>
</evidence>
<dbReference type="Gene3D" id="3.40.50.1390">
    <property type="entry name" value="Resolvase, N-terminal catalytic domain"/>
    <property type="match status" value="1"/>
</dbReference>
<dbReference type="GO" id="GO:0015074">
    <property type="term" value="P:DNA integration"/>
    <property type="evidence" value="ECO:0007669"/>
    <property type="project" value="UniProtKB-KW"/>
</dbReference>
<feature type="domain" description="Recombinase" evidence="7">
    <location>
        <begin position="150"/>
        <end position="269"/>
    </location>
</feature>
<dbReference type="EMBL" id="FNZA01000001">
    <property type="protein sequence ID" value="SEI68720.1"/>
    <property type="molecule type" value="Genomic_DNA"/>
</dbReference>
<evidence type="ECO:0000256" key="5">
    <source>
        <dbReference type="PROSITE-ProRule" id="PRU10137"/>
    </source>
</evidence>
<evidence type="ECO:0000313" key="9">
    <source>
        <dbReference type="Proteomes" id="UP000199223"/>
    </source>
</evidence>
<name>A0A1H6SXJ4_9DEIO</name>
<protein>
    <submittedName>
        <fullName evidence="8">Site-specific DNA recombinase</fullName>
    </submittedName>
</protein>
<dbReference type="Pfam" id="PF13408">
    <property type="entry name" value="Zn_ribbon_recom"/>
    <property type="match status" value="1"/>
</dbReference>
<proteinExistence type="predicted"/>
<dbReference type="PANTHER" id="PTHR30461">
    <property type="entry name" value="DNA-INVERTASE FROM LAMBDOID PROPHAGE"/>
    <property type="match status" value="1"/>
</dbReference>
<keyword evidence="9" id="KW-1185">Reference proteome</keyword>
<reference evidence="9" key="1">
    <citation type="submission" date="2016-10" db="EMBL/GenBank/DDBJ databases">
        <authorList>
            <person name="Varghese N."/>
            <person name="Submissions S."/>
        </authorList>
    </citation>
    <scope>NUCLEOTIDE SEQUENCE [LARGE SCALE GENOMIC DNA]</scope>
    <source>
        <strain evidence="9">CGMCC 1.10218</strain>
    </source>
</reference>
<dbReference type="SMART" id="SM00857">
    <property type="entry name" value="Resolvase"/>
    <property type="match status" value="1"/>
</dbReference>
<dbReference type="GO" id="GO:0000150">
    <property type="term" value="F:DNA strand exchange activity"/>
    <property type="evidence" value="ECO:0007669"/>
    <property type="project" value="InterPro"/>
</dbReference>
<dbReference type="Proteomes" id="UP000199223">
    <property type="component" value="Unassembled WGS sequence"/>
</dbReference>
<dbReference type="STRING" id="856736.SAMN04488058_101343"/>
<dbReference type="AlphaFoldDB" id="A0A1H6SXJ4"/>
<keyword evidence="3" id="KW-0233">DNA recombination</keyword>
<dbReference type="Pfam" id="PF00239">
    <property type="entry name" value="Resolvase"/>
    <property type="match status" value="1"/>
</dbReference>
<dbReference type="CDD" id="cd00338">
    <property type="entry name" value="Ser_Recombinase"/>
    <property type="match status" value="1"/>
</dbReference>
<gene>
    <name evidence="8" type="ORF">SAMN04488058_101343</name>
</gene>
<dbReference type="InterPro" id="IPR011109">
    <property type="entry name" value="DNA_bind_recombinase_dom"/>
</dbReference>
<keyword evidence="2" id="KW-0238">DNA-binding</keyword>
<sequence length="474" mass="52891">MTPPRPTALYLRVSTAAQVGDERFGLAVQTRIAQQYAMAHNLRITETFQDVITGTRATRQALDELLDRAGEYEVALVSAVDRLARRTAVSYAVLDELLETGIEVHSADMGRVDPDDEMSSLNFGVRSVFAQAEHQRLAKRLRGGMIAKVLSGKPVVPLTCYGWTRGEVCEEEKQWLIQVHRWAQEGWAAATIKQELNRLGVPGKNGGKWSDSTVKYLLRNPIYKGLYSFGKARPSRGDGRDLVTCEVPALLDPEFWNATQRALDSRMKGGRPRTARTPEEFPMIGRLRCGVCGSTMSAVRNDPHPARPKQISPYRYYHCYRLYKRSGLEGDLCTHRRNYGAKKLYPFILEQLRALLTDEQALTATLNVEPVKPLNTAAAVAAIDKRLGNLKMLALDGVIPPQEYKETRAELEAQRRALTTIPLAPVRTPQSVAQARAALAQALESDNLTEIARRLDLRVTLHPDGRVDLKLNAL</sequence>
<organism evidence="8 9">
    <name type="scientific">Deinococcus reticulitermitis</name>
    <dbReference type="NCBI Taxonomy" id="856736"/>
    <lineage>
        <taxon>Bacteria</taxon>
        <taxon>Thermotogati</taxon>
        <taxon>Deinococcota</taxon>
        <taxon>Deinococci</taxon>
        <taxon>Deinococcales</taxon>
        <taxon>Deinococcaceae</taxon>
        <taxon>Deinococcus</taxon>
    </lineage>
</organism>
<dbReference type="InterPro" id="IPR036162">
    <property type="entry name" value="Resolvase-like_N_sf"/>
</dbReference>
<dbReference type="GO" id="GO:0003677">
    <property type="term" value="F:DNA binding"/>
    <property type="evidence" value="ECO:0007669"/>
    <property type="project" value="UniProtKB-KW"/>
</dbReference>
<dbReference type="Gene3D" id="3.90.1750.20">
    <property type="entry name" value="Putative Large Serine Recombinase, Chain B, Domain 2"/>
    <property type="match status" value="1"/>
</dbReference>
<dbReference type="Pfam" id="PF07508">
    <property type="entry name" value="Recombinase"/>
    <property type="match status" value="1"/>
</dbReference>
<dbReference type="PANTHER" id="PTHR30461:SF23">
    <property type="entry name" value="DNA RECOMBINASE-RELATED"/>
    <property type="match status" value="1"/>
</dbReference>
<accession>A0A1H6SXJ4</accession>
<feature type="active site" description="O-(5'-phospho-DNA)-serine intermediate" evidence="4 5">
    <location>
        <position position="14"/>
    </location>
</feature>
<evidence type="ECO:0000256" key="3">
    <source>
        <dbReference type="ARBA" id="ARBA00023172"/>
    </source>
</evidence>
<evidence type="ECO:0000256" key="2">
    <source>
        <dbReference type="ARBA" id="ARBA00023125"/>
    </source>
</evidence>
<dbReference type="RefSeq" id="WP_092262800.1">
    <property type="nucleotide sequence ID" value="NZ_FNZA01000001.1"/>
</dbReference>
<dbReference type="PROSITE" id="PS00397">
    <property type="entry name" value="RECOMBINASES_1"/>
    <property type="match status" value="1"/>
</dbReference>
<dbReference type="InterPro" id="IPR025827">
    <property type="entry name" value="Zn_ribbon_recom_dom"/>
</dbReference>
<evidence type="ECO:0000256" key="4">
    <source>
        <dbReference type="PIRSR" id="PIRSR606118-50"/>
    </source>
</evidence>
<dbReference type="SUPFAM" id="SSF53041">
    <property type="entry name" value="Resolvase-like"/>
    <property type="match status" value="1"/>
</dbReference>
<feature type="domain" description="Resolvase/invertase-type recombinase catalytic" evidence="6">
    <location>
        <begin position="6"/>
        <end position="152"/>
    </location>
</feature>
<dbReference type="PROSITE" id="PS51736">
    <property type="entry name" value="RECOMBINASES_3"/>
    <property type="match status" value="1"/>
</dbReference>
<evidence type="ECO:0000256" key="1">
    <source>
        <dbReference type="ARBA" id="ARBA00022908"/>
    </source>
</evidence>
<dbReference type="InterPro" id="IPR038109">
    <property type="entry name" value="DNA_bind_recomb_sf"/>
</dbReference>
<evidence type="ECO:0000259" key="6">
    <source>
        <dbReference type="PROSITE" id="PS51736"/>
    </source>
</evidence>
<dbReference type="InterPro" id="IPR050639">
    <property type="entry name" value="SSR_resolvase"/>
</dbReference>
<keyword evidence="1" id="KW-0229">DNA integration</keyword>
<dbReference type="InterPro" id="IPR006119">
    <property type="entry name" value="Resolv_N"/>
</dbReference>
<dbReference type="PROSITE" id="PS51737">
    <property type="entry name" value="RECOMBINASE_DNA_BIND"/>
    <property type="match status" value="1"/>
</dbReference>
<evidence type="ECO:0000259" key="7">
    <source>
        <dbReference type="PROSITE" id="PS51737"/>
    </source>
</evidence>
<dbReference type="InterPro" id="IPR006118">
    <property type="entry name" value="Recombinase_CS"/>
</dbReference>
<dbReference type="OrthoDB" id="65783at2"/>